<organism evidence="3 4">
    <name type="scientific">Malaciobacter molluscorum LMG 25693</name>
    <dbReference type="NCBI Taxonomy" id="870501"/>
    <lineage>
        <taxon>Bacteria</taxon>
        <taxon>Pseudomonadati</taxon>
        <taxon>Campylobacterota</taxon>
        <taxon>Epsilonproteobacteria</taxon>
        <taxon>Campylobacterales</taxon>
        <taxon>Arcobacteraceae</taxon>
        <taxon>Malaciobacter</taxon>
    </lineage>
</organism>
<dbReference type="EMBL" id="NXFY01000001">
    <property type="protein sequence ID" value="PHO19436.1"/>
    <property type="molecule type" value="Genomic_DNA"/>
</dbReference>
<name>A0A2G1DM65_9BACT</name>
<gene>
    <name evidence="2" type="ORF">AMOL_1227</name>
    <name evidence="3" type="ORF">CPU12_01260</name>
</gene>
<accession>A0A2G1DM65</accession>
<dbReference type="Proteomes" id="UP000221222">
    <property type="component" value="Unassembled WGS sequence"/>
</dbReference>
<reference evidence="2 5" key="2">
    <citation type="submission" date="2018-08" db="EMBL/GenBank/DDBJ databases">
        <title>Complete genome of the Arcobacter molluscorum type strain LMG 25693.</title>
        <authorList>
            <person name="Miller W.G."/>
            <person name="Yee E."/>
            <person name="Bono J.L."/>
        </authorList>
    </citation>
    <scope>NUCLEOTIDE SEQUENCE [LARGE SCALE GENOMIC DNA]</scope>
    <source>
        <strain evidence="2 5">CECT 7696</strain>
    </source>
</reference>
<evidence type="ECO:0000313" key="5">
    <source>
        <dbReference type="Proteomes" id="UP000262712"/>
    </source>
</evidence>
<evidence type="ECO:0000256" key="1">
    <source>
        <dbReference type="SAM" id="Phobius"/>
    </source>
</evidence>
<reference evidence="3 4" key="1">
    <citation type="submission" date="2017-09" db="EMBL/GenBank/DDBJ databases">
        <title>Arcobacter canalis sp. nov., a new species isolated from a water canal contaminated with urban sewage.</title>
        <authorList>
            <person name="Perez-Cataluna A."/>
            <person name="Salas-Masso N."/>
            <person name="Figueras M.J."/>
        </authorList>
    </citation>
    <scope>NUCLEOTIDE SEQUENCE [LARGE SCALE GENOMIC DNA]</scope>
    <source>
        <strain evidence="3 4">F98-3</strain>
    </source>
</reference>
<evidence type="ECO:0000313" key="4">
    <source>
        <dbReference type="Proteomes" id="UP000221222"/>
    </source>
</evidence>
<dbReference type="Proteomes" id="UP000262712">
    <property type="component" value="Chromosome"/>
</dbReference>
<dbReference type="KEGG" id="amol:AMOL_1227"/>
<sequence>MKYKNIREITKKEKVRGLTKTSWNLAMFGSMSFFPYLAFASVLLFAFFLILFYIAEYFDDDFIEILLTKIQIKVKNEYFA</sequence>
<dbReference type="EMBL" id="CP032098">
    <property type="protein sequence ID" value="AXX92208.1"/>
    <property type="molecule type" value="Genomic_DNA"/>
</dbReference>
<dbReference type="AlphaFoldDB" id="A0A2G1DM65"/>
<protein>
    <submittedName>
        <fullName evidence="2">P-type type IV conjugative transfer system protein TrbD/VirB3</fullName>
    </submittedName>
</protein>
<keyword evidence="1" id="KW-1133">Transmembrane helix</keyword>
<feature type="transmembrane region" description="Helical" evidence="1">
    <location>
        <begin position="21"/>
        <end position="54"/>
    </location>
</feature>
<evidence type="ECO:0000313" key="3">
    <source>
        <dbReference type="EMBL" id="PHO19436.1"/>
    </source>
</evidence>
<evidence type="ECO:0000313" key="2">
    <source>
        <dbReference type="EMBL" id="AXX92208.1"/>
    </source>
</evidence>
<dbReference type="RefSeq" id="WP_099341252.1">
    <property type="nucleotide sequence ID" value="NZ_CP032098.1"/>
</dbReference>
<keyword evidence="4" id="KW-1185">Reference proteome</keyword>
<keyword evidence="1" id="KW-0812">Transmembrane</keyword>
<keyword evidence="1" id="KW-0472">Membrane</keyword>
<proteinExistence type="predicted"/>